<dbReference type="InterPro" id="IPR000209">
    <property type="entry name" value="Peptidase_S8/S53_dom"/>
</dbReference>
<organism evidence="9 10">
    <name type="scientific">Tuber aestivum</name>
    <name type="common">summer truffle</name>
    <dbReference type="NCBI Taxonomy" id="59557"/>
    <lineage>
        <taxon>Eukaryota</taxon>
        <taxon>Fungi</taxon>
        <taxon>Dikarya</taxon>
        <taxon>Ascomycota</taxon>
        <taxon>Pezizomycotina</taxon>
        <taxon>Pezizomycetes</taxon>
        <taxon>Pezizales</taxon>
        <taxon>Tuberaceae</taxon>
        <taxon>Tuber</taxon>
    </lineage>
</organism>
<dbReference type="PRINTS" id="PR00723">
    <property type="entry name" value="SUBTILISIN"/>
</dbReference>
<keyword evidence="3 5" id="KW-0378">Hydrolase</keyword>
<dbReference type="Pfam" id="PF00082">
    <property type="entry name" value="Peptidase_S8"/>
    <property type="match status" value="1"/>
</dbReference>
<evidence type="ECO:0000256" key="1">
    <source>
        <dbReference type="ARBA" id="ARBA00011073"/>
    </source>
</evidence>
<evidence type="ECO:0000256" key="7">
    <source>
        <dbReference type="SAM" id="SignalP"/>
    </source>
</evidence>
<name>A0A292PYB5_9PEZI</name>
<dbReference type="InterPro" id="IPR036852">
    <property type="entry name" value="Peptidase_S8/S53_dom_sf"/>
</dbReference>
<comment type="similarity">
    <text evidence="1 5">Belongs to the peptidase S8 family.</text>
</comment>
<reference evidence="9" key="1">
    <citation type="submission" date="2015-10" db="EMBL/GenBank/DDBJ databases">
        <authorList>
            <person name="Regsiter A."/>
            <person name="william w."/>
        </authorList>
    </citation>
    <scope>NUCLEOTIDE SEQUENCE</scope>
    <source>
        <strain evidence="9">Montdore</strain>
    </source>
</reference>
<accession>A0A292PYB5</accession>
<dbReference type="InterPro" id="IPR023828">
    <property type="entry name" value="Peptidase_S8_Ser-AS"/>
</dbReference>
<dbReference type="EMBL" id="LN890989">
    <property type="protein sequence ID" value="CUS12549.1"/>
    <property type="molecule type" value="Genomic_DNA"/>
</dbReference>
<proteinExistence type="inferred from homology"/>
<feature type="active site" description="Charge relay system" evidence="5">
    <location>
        <position position="235"/>
    </location>
</feature>
<dbReference type="InterPro" id="IPR022398">
    <property type="entry name" value="Peptidase_S8_His-AS"/>
</dbReference>
<dbReference type="GO" id="GO:0006508">
    <property type="term" value="P:proteolysis"/>
    <property type="evidence" value="ECO:0007669"/>
    <property type="project" value="UniProtKB-KW"/>
</dbReference>
<feature type="domain" description="Peptidase S8/S53" evidence="8">
    <location>
        <begin position="181"/>
        <end position="437"/>
    </location>
</feature>
<evidence type="ECO:0000256" key="2">
    <source>
        <dbReference type="ARBA" id="ARBA00022670"/>
    </source>
</evidence>
<feature type="chain" id="PRO_5012019196" description="Peptidase S8/S53 domain-containing protein" evidence="7">
    <location>
        <begin position="20"/>
        <end position="459"/>
    </location>
</feature>
<dbReference type="PROSITE" id="PS51892">
    <property type="entry name" value="SUBTILASE"/>
    <property type="match status" value="1"/>
</dbReference>
<dbReference type="PROSITE" id="PS00137">
    <property type="entry name" value="SUBTILASE_HIS"/>
    <property type="match status" value="1"/>
</dbReference>
<feature type="active site" description="Charge relay system" evidence="5">
    <location>
        <position position="399"/>
    </location>
</feature>
<dbReference type="AlphaFoldDB" id="A0A292PYB5"/>
<protein>
    <recommendedName>
        <fullName evidence="8">Peptidase S8/S53 domain-containing protein</fullName>
    </recommendedName>
</protein>
<dbReference type="FunFam" id="3.40.50.200:FF:000007">
    <property type="entry name" value="Subtilisin-like serine protease"/>
    <property type="match status" value="1"/>
</dbReference>
<feature type="signal peptide" evidence="7">
    <location>
        <begin position="1"/>
        <end position="19"/>
    </location>
</feature>
<dbReference type="Gene3D" id="3.40.50.200">
    <property type="entry name" value="Peptidase S8/S53 domain"/>
    <property type="match status" value="1"/>
</dbReference>
<keyword evidence="10" id="KW-1185">Reference proteome</keyword>
<dbReference type="SUPFAM" id="SSF52743">
    <property type="entry name" value="Subtilisin-like"/>
    <property type="match status" value="1"/>
</dbReference>
<evidence type="ECO:0000256" key="3">
    <source>
        <dbReference type="ARBA" id="ARBA00022801"/>
    </source>
</evidence>
<dbReference type="InterPro" id="IPR050131">
    <property type="entry name" value="Peptidase_S8_subtilisin-like"/>
</dbReference>
<evidence type="ECO:0000256" key="4">
    <source>
        <dbReference type="ARBA" id="ARBA00022825"/>
    </source>
</evidence>
<dbReference type="PROSITE" id="PS00138">
    <property type="entry name" value="SUBTILASE_SER"/>
    <property type="match status" value="1"/>
</dbReference>
<dbReference type="PANTHER" id="PTHR43806">
    <property type="entry name" value="PEPTIDASE S8"/>
    <property type="match status" value="1"/>
</dbReference>
<sequence>MKFSIAILSFLSFTAVSLAAPHGGHGGSGGGDRNPASTDPNRPKTSQPAGNAGNSSLDGLDETPGSGGSYNVIVDDSDPRTLDELIAEMGLAKVDVKYVFDNSAFKGFSANLSSHCLDKLNTMSGFKMFEPEMDVQLHDTLPGTWGLKRVSQSTPVSTSGSDVSDFDFGSYAFDGSADSLGKGVDIYIVDTGVNSTILNIDPHKLMSNSVEHIDFDGRATFGFTFDGQETDDEGHGTHCAGTAASTTFGLAKAANIIAVKVLSGGSGSSSDILMGIDWVINNHEKRQGSSDFRGSVASMSLGSATRSATLDEAVKQASAAGIHFSVAAGNENQNACNSSPASASLGTDILSVGAVNVRDQRSSFSNFGQCVSVYAPGEQITSTWVGPSNDVINTISGTSMACPHVTGLIAYYLGLDQALKTDTAAMKEKVVSTARQVTLDKSASTGDPGILINNGVTKQ</sequence>
<feature type="active site" description="Charge relay system" evidence="5">
    <location>
        <position position="190"/>
    </location>
</feature>
<dbReference type="CDD" id="cd04077">
    <property type="entry name" value="Peptidases_S8_PCSK9_ProteinaseK_like"/>
    <property type="match status" value="1"/>
</dbReference>
<dbReference type="InterPro" id="IPR034193">
    <property type="entry name" value="PCSK9_ProteinaseK-like"/>
</dbReference>
<evidence type="ECO:0000313" key="10">
    <source>
        <dbReference type="Proteomes" id="UP001412239"/>
    </source>
</evidence>
<gene>
    <name evidence="9" type="ORF">GSTUAT00003383001</name>
</gene>
<evidence type="ECO:0000313" key="9">
    <source>
        <dbReference type="EMBL" id="CUS12549.1"/>
    </source>
</evidence>
<feature type="compositionally biased region" description="Polar residues" evidence="6">
    <location>
        <begin position="35"/>
        <end position="57"/>
    </location>
</feature>
<evidence type="ECO:0000259" key="8">
    <source>
        <dbReference type="Pfam" id="PF00082"/>
    </source>
</evidence>
<keyword evidence="2 5" id="KW-0645">Protease</keyword>
<keyword evidence="7" id="KW-0732">Signal</keyword>
<dbReference type="PANTHER" id="PTHR43806:SF11">
    <property type="entry name" value="CEREVISIN-RELATED"/>
    <property type="match status" value="1"/>
</dbReference>
<dbReference type="InterPro" id="IPR015500">
    <property type="entry name" value="Peptidase_S8_subtilisin-rel"/>
</dbReference>
<feature type="region of interest" description="Disordered" evidence="6">
    <location>
        <begin position="23"/>
        <end position="75"/>
    </location>
</feature>
<dbReference type="GO" id="GO:0004252">
    <property type="term" value="F:serine-type endopeptidase activity"/>
    <property type="evidence" value="ECO:0007669"/>
    <property type="project" value="UniProtKB-UniRule"/>
</dbReference>
<keyword evidence="4 5" id="KW-0720">Serine protease</keyword>
<dbReference type="Proteomes" id="UP001412239">
    <property type="component" value="Unassembled WGS sequence"/>
</dbReference>
<feature type="compositionally biased region" description="Gly residues" evidence="6">
    <location>
        <begin position="23"/>
        <end position="32"/>
    </location>
</feature>
<evidence type="ECO:0000256" key="5">
    <source>
        <dbReference type="PROSITE-ProRule" id="PRU01240"/>
    </source>
</evidence>
<evidence type="ECO:0000256" key="6">
    <source>
        <dbReference type="SAM" id="MobiDB-lite"/>
    </source>
</evidence>